<dbReference type="Proteomes" id="UP000220106">
    <property type="component" value="Unassembled WGS sequence"/>
</dbReference>
<evidence type="ECO:0000256" key="1">
    <source>
        <dbReference type="ARBA" id="ARBA00022491"/>
    </source>
</evidence>
<dbReference type="InterPro" id="IPR023772">
    <property type="entry name" value="DNA-bd_HTH_TetR-type_CS"/>
</dbReference>
<dbReference type="AlphaFoldDB" id="A0AAX0RUN2"/>
<evidence type="ECO:0000256" key="2">
    <source>
        <dbReference type="ARBA" id="ARBA00023125"/>
    </source>
</evidence>
<organism evidence="6 7">
    <name type="scientific">Peribacillus butanolivorans</name>
    <dbReference type="NCBI Taxonomy" id="421767"/>
    <lineage>
        <taxon>Bacteria</taxon>
        <taxon>Bacillati</taxon>
        <taxon>Bacillota</taxon>
        <taxon>Bacilli</taxon>
        <taxon>Bacillales</taxon>
        <taxon>Bacillaceae</taxon>
        <taxon>Peribacillus</taxon>
    </lineage>
</organism>
<reference evidence="5 8" key="2">
    <citation type="submission" date="2018-07" db="EMBL/GenBank/DDBJ databases">
        <title>The molecular basis for the intramolecular migration of carboxyl group in the catabolism of para-hydroxybenzoate via gentisate.</title>
        <authorList>
            <person name="Zhao H."/>
            <person name="Xu Y."/>
            <person name="Lin S."/>
            <person name="Spain J.C."/>
            <person name="Zhou N.-Y."/>
        </authorList>
    </citation>
    <scope>NUCLEOTIDE SEQUENCE [LARGE SCALE GENOMIC DNA]</scope>
    <source>
        <strain evidence="5 8">PHB-7a</strain>
    </source>
</reference>
<dbReference type="GO" id="GO:0003677">
    <property type="term" value="F:DNA binding"/>
    <property type="evidence" value="ECO:0007669"/>
    <property type="project" value="UniProtKB-UniRule"/>
</dbReference>
<dbReference type="PROSITE" id="PS50977">
    <property type="entry name" value="HTH_TETR_2"/>
    <property type="match status" value="1"/>
</dbReference>
<evidence type="ECO:0000313" key="8">
    <source>
        <dbReference type="Proteomes" id="UP000260457"/>
    </source>
</evidence>
<dbReference type="PRINTS" id="PR00455">
    <property type="entry name" value="HTHTETR"/>
</dbReference>
<proteinExistence type="predicted"/>
<name>A0AAX0RUN2_9BACI</name>
<dbReference type="RefSeq" id="WP_098178124.1">
    <property type="nucleotide sequence ID" value="NZ_CP030926.1"/>
</dbReference>
<evidence type="ECO:0000259" key="4">
    <source>
        <dbReference type="PROSITE" id="PS50977"/>
    </source>
</evidence>
<dbReference type="EMBL" id="NUEQ01000133">
    <property type="protein sequence ID" value="PEJ24324.1"/>
    <property type="molecule type" value="Genomic_DNA"/>
</dbReference>
<keyword evidence="2 3" id="KW-0238">DNA-binding</keyword>
<accession>A0AAX0RUN2</accession>
<evidence type="ECO:0000313" key="6">
    <source>
        <dbReference type="EMBL" id="PEJ24324.1"/>
    </source>
</evidence>
<dbReference type="InterPro" id="IPR050624">
    <property type="entry name" value="HTH-type_Tx_Regulator"/>
</dbReference>
<dbReference type="InterPro" id="IPR001647">
    <property type="entry name" value="HTH_TetR"/>
</dbReference>
<dbReference type="Proteomes" id="UP000260457">
    <property type="component" value="Chromosome"/>
</dbReference>
<dbReference type="PANTHER" id="PTHR43479:SF22">
    <property type="entry name" value="TRANSCRIPTIONAL REGULATOR, TETR FAMILY"/>
    <property type="match status" value="1"/>
</dbReference>
<reference evidence="6 7" key="1">
    <citation type="submission" date="2017-09" db="EMBL/GenBank/DDBJ databases">
        <title>Large-scale bioinformatics analysis of Bacillus genomes uncovers conserved roles of natural products in bacterial physiology.</title>
        <authorList>
            <consortium name="Agbiome Team Llc"/>
            <person name="Bleich R.M."/>
            <person name="Kirk G.J."/>
            <person name="Santa Maria K.C."/>
            <person name="Allen S.E."/>
            <person name="Farag S."/>
            <person name="Shank E.A."/>
            <person name="Bowers A."/>
        </authorList>
    </citation>
    <scope>NUCLEOTIDE SEQUENCE [LARGE SCALE GENOMIC DNA]</scope>
    <source>
        <strain evidence="6 7">AFS003229</strain>
    </source>
</reference>
<dbReference type="SUPFAM" id="SSF46689">
    <property type="entry name" value="Homeodomain-like"/>
    <property type="match status" value="1"/>
</dbReference>
<evidence type="ECO:0000256" key="3">
    <source>
        <dbReference type="PROSITE-ProRule" id="PRU00335"/>
    </source>
</evidence>
<dbReference type="KEGG" id="pbut:DTO10_09045"/>
<dbReference type="Pfam" id="PF00440">
    <property type="entry name" value="TetR_N"/>
    <property type="match status" value="1"/>
</dbReference>
<dbReference type="PROSITE" id="PS01081">
    <property type="entry name" value="HTH_TETR_1"/>
    <property type="match status" value="1"/>
</dbReference>
<dbReference type="EMBL" id="CP030926">
    <property type="protein sequence ID" value="AXN38542.1"/>
    <property type="molecule type" value="Genomic_DNA"/>
</dbReference>
<keyword evidence="1" id="KW-0678">Repressor</keyword>
<protein>
    <submittedName>
        <fullName evidence="6">TetR family transcriptional regulator</fullName>
    </submittedName>
    <submittedName>
        <fullName evidence="5">TetR/AcrR family transcriptional regulator</fullName>
    </submittedName>
</protein>
<keyword evidence="8" id="KW-1185">Reference proteome</keyword>
<evidence type="ECO:0000313" key="7">
    <source>
        <dbReference type="Proteomes" id="UP000220106"/>
    </source>
</evidence>
<feature type="DNA-binding region" description="H-T-H motif" evidence="3">
    <location>
        <begin position="25"/>
        <end position="44"/>
    </location>
</feature>
<feature type="domain" description="HTH tetR-type" evidence="4">
    <location>
        <begin position="2"/>
        <end position="62"/>
    </location>
</feature>
<dbReference type="Gene3D" id="1.10.357.10">
    <property type="entry name" value="Tetracycline Repressor, domain 2"/>
    <property type="match status" value="1"/>
</dbReference>
<sequence>MNERKQLVVKYAHQLFIEKGYQATSIQDILDYSGISKGTFYNYFSSKSELLKAVFISTQEKFEHESNELLIGQNVADIEIFIKQSELQIHSNRSNKLFSLFEEIMISNDTELKNFITHAKFKHIHWLSKRFLEIFGEEKKPYILDCAILYSGMMHQTIHFNALAKEPDFNPTEIIRYCVDRLKTLFDDVSQSGVQLLDPDYIKQWLPECFDTKQDFHTALLHSTAELKKVILKLFQDEAERVKHLKLVHFIQEEFLQKGEPRHFLIESAVLSLNTNLKLKNSKELSDFEKIIASN</sequence>
<evidence type="ECO:0000313" key="5">
    <source>
        <dbReference type="EMBL" id="AXN38542.1"/>
    </source>
</evidence>
<gene>
    <name evidence="6" type="ORF">CN689_27360</name>
    <name evidence="5" type="ORF">DTO10_09045</name>
</gene>
<dbReference type="PANTHER" id="PTHR43479">
    <property type="entry name" value="ACREF/ENVCD OPERON REPRESSOR-RELATED"/>
    <property type="match status" value="1"/>
</dbReference>
<dbReference type="InterPro" id="IPR009057">
    <property type="entry name" value="Homeodomain-like_sf"/>
</dbReference>